<organism evidence="11 12">
    <name type="scientific">Clostridium disporicum</name>
    <dbReference type="NCBI Taxonomy" id="84024"/>
    <lineage>
        <taxon>Bacteria</taxon>
        <taxon>Bacillati</taxon>
        <taxon>Bacillota</taxon>
        <taxon>Clostridia</taxon>
        <taxon>Eubacteriales</taxon>
        <taxon>Clostridiaceae</taxon>
        <taxon>Clostridium</taxon>
    </lineage>
</organism>
<dbReference type="PROSITE" id="PS51105">
    <property type="entry name" value="PTS_EIIC_TYPE_3"/>
    <property type="match status" value="1"/>
</dbReference>
<keyword evidence="4 8" id="KW-0762">Sugar transport</keyword>
<keyword evidence="6 9" id="KW-1133">Transmembrane helix</keyword>
<dbReference type="PIRSF" id="PIRSF006351">
    <property type="entry name" value="PTS_EIIC-Cellobiose"/>
    <property type="match status" value="1"/>
</dbReference>
<dbReference type="InterPro" id="IPR051088">
    <property type="entry name" value="PTS_Sugar-EIIC/EIIB"/>
</dbReference>
<dbReference type="GO" id="GO:0005886">
    <property type="term" value="C:plasma membrane"/>
    <property type="evidence" value="ECO:0007669"/>
    <property type="project" value="UniProtKB-SubCell"/>
</dbReference>
<evidence type="ECO:0000256" key="2">
    <source>
        <dbReference type="ARBA" id="ARBA00022448"/>
    </source>
</evidence>
<feature type="transmembrane region" description="Helical" evidence="9">
    <location>
        <begin position="242"/>
        <end position="265"/>
    </location>
</feature>
<accession>A0A174HIA6</accession>
<evidence type="ECO:0000313" key="11">
    <source>
        <dbReference type="EMBL" id="CUO72908.1"/>
    </source>
</evidence>
<feature type="transmembrane region" description="Helical" evidence="9">
    <location>
        <begin position="212"/>
        <end position="235"/>
    </location>
</feature>
<dbReference type="PANTHER" id="PTHR33989">
    <property type="match status" value="1"/>
</dbReference>
<keyword evidence="2 8" id="KW-0813">Transport</keyword>
<dbReference type="Proteomes" id="UP000095594">
    <property type="component" value="Unassembled WGS sequence"/>
</dbReference>
<comment type="subcellular location">
    <subcellularLocation>
        <location evidence="1">Cell membrane</location>
        <topology evidence="1">Multi-pass membrane protein</topology>
    </subcellularLocation>
</comment>
<evidence type="ECO:0000256" key="7">
    <source>
        <dbReference type="ARBA" id="ARBA00023136"/>
    </source>
</evidence>
<evidence type="ECO:0000256" key="9">
    <source>
        <dbReference type="SAM" id="Phobius"/>
    </source>
</evidence>
<dbReference type="OrthoDB" id="1641940at2"/>
<dbReference type="Pfam" id="PF02378">
    <property type="entry name" value="PTS_EIIC"/>
    <property type="match status" value="1"/>
</dbReference>
<feature type="transmembrane region" description="Helical" evidence="9">
    <location>
        <begin position="172"/>
        <end position="192"/>
    </location>
</feature>
<feature type="domain" description="PTS EIIC type-3" evidence="10">
    <location>
        <begin position="6"/>
        <end position="404"/>
    </location>
</feature>
<feature type="transmembrane region" description="Helical" evidence="9">
    <location>
        <begin position="271"/>
        <end position="296"/>
    </location>
</feature>
<evidence type="ECO:0000256" key="8">
    <source>
        <dbReference type="PIRNR" id="PIRNR006351"/>
    </source>
</evidence>
<evidence type="ECO:0000256" key="6">
    <source>
        <dbReference type="ARBA" id="ARBA00022989"/>
    </source>
</evidence>
<dbReference type="GO" id="GO:0009401">
    <property type="term" value="P:phosphoenolpyruvate-dependent sugar phosphotransferase system"/>
    <property type="evidence" value="ECO:0007669"/>
    <property type="project" value="InterPro"/>
</dbReference>
<protein>
    <recommendedName>
        <fullName evidence="8">Permease IIC component</fullName>
    </recommendedName>
</protein>
<keyword evidence="7 8" id="KW-0472">Membrane</keyword>
<keyword evidence="5 9" id="KW-0812">Transmembrane</keyword>
<dbReference type="EMBL" id="CYZX01000014">
    <property type="protein sequence ID" value="CUO72908.1"/>
    <property type="molecule type" value="Genomic_DNA"/>
</dbReference>
<dbReference type="RefSeq" id="WP_055266435.1">
    <property type="nucleotide sequence ID" value="NZ_CABIXQ010000014.1"/>
</dbReference>
<feature type="transmembrane region" description="Helical" evidence="9">
    <location>
        <begin position="384"/>
        <end position="405"/>
    </location>
</feature>
<dbReference type="InterPro" id="IPR004501">
    <property type="entry name" value="PTS_EIIC_3"/>
</dbReference>
<name>A0A174HIA6_9CLOT</name>
<feature type="transmembrane region" description="Helical" evidence="9">
    <location>
        <begin position="341"/>
        <end position="364"/>
    </location>
</feature>
<gene>
    <name evidence="11" type="primary">gmuC_6</name>
    <name evidence="11" type="ORF">ERS852471_02144</name>
</gene>
<keyword evidence="3 8" id="KW-1003">Cell membrane</keyword>
<evidence type="ECO:0000256" key="1">
    <source>
        <dbReference type="ARBA" id="ARBA00004651"/>
    </source>
</evidence>
<evidence type="ECO:0000256" key="3">
    <source>
        <dbReference type="ARBA" id="ARBA00022475"/>
    </source>
</evidence>
<dbReference type="GO" id="GO:1901264">
    <property type="term" value="P:carbohydrate derivative transport"/>
    <property type="evidence" value="ECO:0007669"/>
    <property type="project" value="TreeGrafter"/>
</dbReference>
<feature type="transmembrane region" description="Helical" evidence="9">
    <location>
        <begin position="30"/>
        <end position="49"/>
    </location>
</feature>
<sequence>MNGSKIQEKVMPIVNKISNNRYLKATSDGVAGALPVIIVGAIFTLLANFPFEPYQNFLANTGLNTLFNLPITFTTNLLSLYAVFFIGYKMSESFDCSGPIAGMISLLCFFIVTPLANVDGTSFISFEWLGATGFFVAILVGLLVGRIYALIVNKNIVIKMPAGVPPTISQSFTGLIPAFIITPIFLVVAAIFTNTSFGSIHSLVYQFVQTPLQGLGGSFGALLIVILVSHFLWLFGIHGTMVVFSIMMPIWTGLDMANLTAYNAGEPLPNIVGSAFLMTYVLIGGSGATMGMNIYMSFRAKSKRYKTLGALALPGSICGINEPLIFGAPCIMNPKLAIPFILSPIACATIAYMLTVTGIVPKLACIGLPLGTPLVVGGFLQGSWMIAALQVLLIVISFLIYLPFIKSLDKEAYAMEQQEDEDDVDFSDVVFD</sequence>
<dbReference type="InterPro" id="IPR003352">
    <property type="entry name" value="PTS_EIIC"/>
</dbReference>
<dbReference type="GO" id="GO:0008982">
    <property type="term" value="F:protein-N(PI)-phosphohistidine-sugar phosphotransferase activity"/>
    <property type="evidence" value="ECO:0007669"/>
    <property type="project" value="UniProtKB-UniRule"/>
</dbReference>
<reference evidence="11 12" key="1">
    <citation type="submission" date="2015-09" db="EMBL/GenBank/DDBJ databases">
        <authorList>
            <consortium name="Pathogen Informatics"/>
        </authorList>
    </citation>
    <scope>NUCLEOTIDE SEQUENCE [LARGE SCALE GENOMIC DNA]</scope>
    <source>
        <strain evidence="11 12">2789STDY5834856</strain>
    </source>
</reference>
<feature type="transmembrane region" description="Helical" evidence="9">
    <location>
        <begin position="100"/>
        <end position="116"/>
    </location>
</feature>
<evidence type="ECO:0000256" key="4">
    <source>
        <dbReference type="ARBA" id="ARBA00022597"/>
    </source>
</evidence>
<feature type="transmembrane region" description="Helical" evidence="9">
    <location>
        <begin position="128"/>
        <end position="151"/>
    </location>
</feature>
<evidence type="ECO:0000256" key="5">
    <source>
        <dbReference type="ARBA" id="ARBA00022692"/>
    </source>
</evidence>
<dbReference type="NCBIfam" id="TIGR00410">
    <property type="entry name" value="lacE"/>
    <property type="match status" value="1"/>
</dbReference>
<comment type="function">
    <text evidence="8">The phosphoenolpyruvate-dependent sugar phosphotransferase system (PTS), a major carbohydrate active -transport system, catalyzes the phosphorylation of incoming sugar substrates concomitant with their translocation across the cell membrane.</text>
</comment>
<dbReference type="InterPro" id="IPR004796">
    <property type="entry name" value="PTS_IIC_cello"/>
</dbReference>
<evidence type="ECO:0000313" key="12">
    <source>
        <dbReference type="Proteomes" id="UP000095594"/>
    </source>
</evidence>
<feature type="transmembrane region" description="Helical" evidence="9">
    <location>
        <begin position="69"/>
        <end position="88"/>
    </location>
</feature>
<proteinExistence type="predicted"/>
<dbReference type="PANTHER" id="PTHR33989:SF4">
    <property type="entry name" value="PTS SYSTEM N,N'-DIACETYLCHITOBIOSE-SPECIFIC EIIC COMPONENT"/>
    <property type="match status" value="1"/>
</dbReference>
<dbReference type="AlphaFoldDB" id="A0A174HIA6"/>
<evidence type="ECO:0000259" key="10">
    <source>
        <dbReference type="PROSITE" id="PS51105"/>
    </source>
</evidence>